<evidence type="ECO:0000256" key="2">
    <source>
        <dbReference type="ARBA" id="ARBA00022857"/>
    </source>
</evidence>
<evidence type="ECO:0000256" key="5">
    <source>
        <dbReference type="NCBIfam" id="TIGR00112"/>
    </source>
</evidence>
<evidence type="ECO:0000256" key="3">
    <source>
        <dbReference type="ARBA" id="ARBA00023002"/>
    </source>
</evidence>
<comment type="pathway">
    <text evidence="4 6">Amino-acid biosynthesis; L-proline biosynthesis; L-proline from L-glutamate 5-semialdehyde: step 1/1.</text>
</comment>
<dbReference type="RefSeq" id="WP_310340966.1">
    <property type="nucleotide sequence ID" value="NZ_JAVDXO010000002.1"/>
</dbReference>
<evidence type="ECO:0000259" key="8">
    <source>
        <dbReference type="Pfam" id="PF14748"/>
    </source>
</evidence>
<evidence type="ECO:0000256" key="4">
    <source>
        <dbReference type="HAMAP-Rule" id="MF_01925"/>
    </source>
</evidence>
<dbReference type="PANTHER" id="PTHR11645">
    <property type="entry name" value="PYRROLINE-5-CARBOXYLATE REDUCTASE"/>
    <property type="match status" value="1"/>
</dbReference>
<dbReference type="InterPro" id="IPR053790">
    <property type="entry name" value="P5CR-like_CS"/>
</dbReference>
<dbReference type="Gene3D" id="1.10.3730.10">
    <property type="entry name" value="ProC C-terminal domain-like"/>
    <property type="match status" value="1"/>
</dbReference>
<dbReference type="Pfam" id="PF14748">
    <property type="entry name" value="P5CR_dimer"/>
    <property type="match status" value="1"/>
</dbReference>
<keyword evidence="4 6" id="KW-0028">Amino-acid biosynthesis</keyword>
<dbReference type="EMBL" id="JAVDXO010000002">
    <property type="protein sequence ID" value="MDR7306209.1"/>
    <property type="molecule type" value="Genomic_DNA"/>
</dbReference>
<dbReference type="InterPro" id="IPR028939">
    <property type="entry name" value="P5C_Rdtase_cat_N"/>
</dbReference>
<keyword evidence="4 6" id="KW-0641">Proline biosynthesis</keyword>
<dbReference type="InterPro" id="IPR036291">
    <property type="entry name" value="NAD(P)-bd_dom_sf"/>
</dbReference>
<evidence type="ECO:0000256" key="1">
    <source>
        <dbReference type="ARBA" id="ARBA00005525"/>
    </source>
</evidence>
<comment type="catalytic activity">
    <reaction evidence="4 6">
        <text>L-proline + NADP(+) = (S)-1-pyrroline-5-carboxylate + NADPH + 2 H(+)</text>
        <dbReference type="Rhea" id="RHEA:14109"/>
        <dbReference type="ChEBI" id="CHEBI:15378"/>
        <dbReference type="ChEBI" id="CHEBI:17388"/>
        <dbReference type="ChEBI" id="CHEBI:57783"/>
        <dbReference type="ChEBI" id="CHEBI:58349"/>
        <dbReference type="ChEBI" id="CHEBI:60039"/>
        <dbReference type="EC" id="1.5.1.2"/>
    </reaction>
</comment>
<comment type="subcellular location">
    <subcellularLocation>
        <location evidence="4">Cytoplasm</location>
    </subcellularLocation>
</comment>
<dbReference type="SUPFAM" id="SSF48179">
    <property type="entry name" value="6-phosphogluconate dehydrogenase C-terminal domain-like"/>
    <property type="match status" value="1"/>
</dbReference>
<evidence type="ECO:0000313" key="9">
    <source>
        <dbReference type="EMBL" id="MDR7306209.1"/>
    </source>
</evidence>
<gene>
    <name evidence="4" type="primary">proC</name>
    <name evidence="9" type="ORF">J2X15_001487</name>
</gene>
<dbReference type="InterPro" id="IPR029036">
    <property type="entry name" value="P5CR_dimer"/>
</dbReference>
<keyword evidence="2 4" id="KW-0521">NADP</keyword>
<dbReference type="GO" id="GO:0004735">
    <property type="term" value="F:pyrroline-5-carboxylate reductase activity"/>
    <property type="evidence" value="ECO:0007669"/>
    <property type="project" value="UniProtKB-EC"/>
</dbReference>
<evidence type="ECO:0000259" key="7">
    <source>
        <dbReference type="Pfam" id="PF03807"/>
    </source>
</evidence>
<proteinExistence type="inferred from homology"/>
<evidence type="ECO:0000256" key="6">
    <source>
        <dbReference type="RuleBase" id="RU003903"/>
    </source>
</evidence>
<dbReference type="NCBIfam" id="TIGR00112">
    <property type="entry name" value="proC"/>
    <property type="match status" value="1"/>
</dbReference>
<comment type="function">
    <text evidence="4">Catalyzes the reduction of 1-pyrroline-5-carboxylate (PCA) to L-proline.</text>
</comment>
<dbReference type="PANTHER" id="PTHR11645:SF0">
    <property type="entry name" value="PYRROLINE-5-CARBOXYLATE REDUCTASE 3"/>
    <property type="match status" value="1"/>
</dbReference>
<dbReference type="Gene3D" id="3.40.50.720">
    <property type="entry name" value="NAD(P)-binding Rossmann-like Domain"/>
    <property type="match status" value="1"/>
</dbReference>
<keyword evidence="10" id="KW-1185">Reference proteome</keyword>
<reference evidence="9 10" key="1">
    <citation type="submission" date="2023-07" db="EMBL/GenBank/DDBJ databases">
        <title>Sorghum-associated microbial communities from plants grown in Nebraska, USA.</title>
        <authorList>
            <person name="Schachtman D."/>
        </authorList>
    </citation>
    <scope>NUCLEOTIDE SEQUENCE [LARGE SCALE GENOMIC DNA]</scope>
    <source>
        <strain evidence="9 10">BE308</strain>
    </source>
</reference>
<dbReference type="HAMAP" id="MF_01925">
    <property type="entry name" value="P5C_reductase"/>
    <property type="match status" value="1"/>
</dbReference>
<dbReference type="InterPro" id="IPR000304">
    <property type="entry name" value="Pyrroline-COOH_reductase"/>
</dbReference>
<feature type="domain" description="Pyrroline-5-carboxylate reductase dimerisation" evidence="8">
    <location>
        <begin position="160"/>
        <end position="264"/>
    </location>
</feature>
<feature type="domain" description="Pyrroline-5-carboxylate reductase catalytic N-terminal" evidence="7">
    <location>
        <begin position="4"/>
        <end position="96"/>
    </location>
</feature>
<comment type="caution">
    <text evidence="9">The sequence shown here is derived from an EMBL/GenBank/DDBJ whole genome shotgun (WGS) entry which is preliminary data.</text>
</comment>
<dbReference type="InterPro" id="IPR008927">
    <property type="entry name" value="6-PGluconate_DH-like_C_sf"/>
</dbReference>
<dbReference type="Pfam" id="PF03807">
    <property type="entry name" value="F420_oxidored"/>
    <property type="match status" value="1"/>
</dbReference>
<comment type="similarity">
    <text evidence="1 4 6">Belongs to the pyrroline-5-carboxylate reductase family.</text>
</comment>
<name>A0ABU1ZKZ2_9BURK</name>
<keyword evidence="3 4" id="KW-0560">Oxidoreductase</keyword>
<dbReference type="Proteomes" id="UP001268089">
    <property type="component" value="Unassembled WGS sequence"/>
</dbReference>
<organism evidence="9 10">
    <name type="scientific">Rhodoferax saidenbachensis</name>
    <dbReference type="NCBI Taxonomy" id="1484693"/>
    <lineage>
        <taxon>Bacteria</taxon>
        <taxon>Pseudomonadati</taxon>
        <taxon>Pseudomonadota</taxon>
        <taxon>Betaproteobacteria</taxon>
        <taxon>Burkholderiales</taxon>
        <taxon>Comamonadaceae</taxon>
        <taxon>Rhodoferax</taxon>
    </lineage>
</organism>
<evidence type="ECO:0000313" key="10">
    <source>
        <dbReference type="Proteomes" id="UP001268089"/>
    </source>
</evidence>
<dbReference type="PIRSF" id="PIRSF000193">
    <property type="entry name" value="Pyrrol-5-carb_rd"/>
    <property type="match status" value="1"/>
</dbReference>
<comment type="catalytic activity">
    <reaction evidence="4">
        <text>L-proline + NAD(+) = (S)-1-pyrroline-5-carboxylate + NADH + 2 H(+)</text>
        <dbReference type="Rhea" id="RHEA:14105"/>
        <dbReference type="ChEBI" id="CHEBI:15378"/>
        <dbReference type="ChEBI" id="CHEBI:17388"/>
        <dbReference type="ChEBI" id="CHEBI:57540"/>
        <dbReference type="ChEBI" id="CHEBI:57945"/>
        <dbReference type="ChEBI" id="CHEBI:60039"/>
        <dbReference type="EC" id="1.5.1.2"/>
    </reaction>
</comment>
<keyword evidence="4" id="KW-0963">Cytoplasm</keyword>
<accession>A0ABU1ZKZ2</accession>
<protein>
    <recommendedName>
        <fullName evidence="4 5">Pyrroline-5-carboxylate reductase</fullName>
        <shortName evidence="4">P5C reductase</shortName>
        <shortName evidence="4">P5CR</shortName>
        <ecNumber evidence="4 5">1.5.1.2</ecNumber>
    </recommendedName>
    <alternativeName>
        <fullName evidence="4">PCA reductase</fullName>
    </alternativeName>
</protein>
<sequence length="271" mass="28135">MGKRIAFIGGGNMASAIIGGLVRQGFAASDIDVVEPWAEARTRLQADFRIAAQAEASAFLASADLIVWAVKPQTFKDAAAAVATHNTSALHLSVAAGIPSSSIATWLGSERIIRTMPNTPALIGKGITALYARPAVTQADKDWANEVIATTGATVWLTAEAQLDAVTAISGSGPAYMFYFMEAMTEAGAQMGLEREQAYQLAVATFIGAGELARASTEPPESLRAKVTSKGGTTYAAITSMDESGVKALFAKALFAAQKRAGELGQEFGGA</sequence>
<dbReference type="SUPFAM" id="SSF51735">
    <property type="entry name" value="NAD(P)-binding Rossmann-fold domains"/>
    <property type="match status" value="1"/>
</dbReference>
<dbReference type="EC" id="1.5.1.2" evidence="4 5"/>
<dbReference type="PROSITE" id="PS00521">
    <property type="entry name" value="P5CR"/>
    <property type="match status" value="1"/>
</dbReference>